<evidence type="ECO:0000313" key="1">
    <source>
        <dbReference type="EMBL" id="KAK3609984.1"/>
    </source>
</evidence>
<comment type="caution">
    <text evidence="1">The sequence shown here is derived from an EMBL/GenBank/DDBJ whole genome shotgun (WGS) entry which is preliminary data.</text>
</comment>
<protein>
    <submittedName>
        <fullName evidence="1">Uncharacterized protein</fullName>
    </submittedName>
</protein>
<reference evidence="1" key="3">
    <citation type="submission" date="2023-05" db="EMBL/GenBank/DDBJ databases">
        <authorList>
            <person name="Smith C.H."/>
        </authorList>
    </citation>
    <scope>NUCLEOTIDE SEQUENCE</scope>
    <source>
        <strain evidence="1">CHS0354</strain>
        <tissue evidence="1">Mantle</tissue>
    </source>
</reference>
<dbReference type="Proteomes" id="UP001195483">
    <property type="component" value="Unassembled WGS sequence"/>
</dbReference>
<reference evidence="1" key="1">
    <citation type="journal article" date="2021" name="Genome Biol. Evol.">
        <title>A High-Quality Reference Genome for a Parasitic Bivalve with Doubly Uniparental Inheritance (Bivalvia: Unionida).</title>
        <authorList>
            <person name="Smith C.H."/>
        </authorList>
    </citation>
    <scope>NUCLEOTIDE SEQUENCE</scope>
    <source>
        <strain evidence="1">CHS0354</strain>
    </source>
</reference>
<keyword evidence="2" id="KW-1185">Reference proteome</keyword>
<organism evidence="1 2">
    <name type="scientific">Potamilus streckersoni</name>
    <dbReference type="NCBI Taxonomy" id="2493646"/>
    <lineage>
        <taxon>Eukaryota</taxon>
        <taxon>Metazoa</taxon>
        <taxon>Spiralia</taxon>
        <taxon>Lophotrochozoa</taxon>
        <taxon>Mollusca</taxon>
        <taxon>Bivalvia</taxon>
        <taxon>Autobranchia</taxon>
        <taxon>Heteroconchia</taxon>
        <taxon>Palaeoheterodonta</taxon>
        <taxon>Unionida</taxon>
        <taxon>Unionoidea</taxon>
        <taxon>Unionidae</taxon>
        <taxon>Ambleminae</taxon>
        <taxon>Lampsilini</taxon>
        <taxon>Potamilus</taxon>
    </lineage>
</organism>
<dbReference type="EMBL" id="JAEAOA010000720">
    <property type="protein sequence ID" value="KAK3609984.1"/>
    <property type="molecule type" value="Genomic_DNA"/>
</dbReference>
<sequence length="113" mass="12665">MSYIPDLDHGSELPLLFSNAFMTGASVKPNKCTYASIYIFVKKANNDTQLIQKCLLLNDPNEKGAQKVLLSNKKDPTRWGGCGYTFFWKGKAEQEDTRIHGVGLDIRTSQLSH</sequence>
<reference evidence="1" key="2">
    <citation type="journal article" date="2021" name="Genome Biol. Evol.">
        <title>Developing a high-quality reference genome for a parasitic bivalve with doubly uniparental inheritance (Bivalvia: Unionida).</title>
        <authorList>
            <person name="Smith C.H."/>
        </authorList>
    </citation>
    <scope>NUCLEOTIDE SEQUENCE</scope>
    <source>
        <strain evidence="1">CHS0354</strain>
        <tissue evidence="1">Mantle</tissue>
    </source>
</reference>
<name>A0AAE0TGL7_9BIVA</name>
<dbReference type="AlphaFoldDB" id="A0AAE0TGL7"/>
<proteinExistence type="predicted"/>
<accession>A0AAE0TGL7</accession>
<evidence type="ECO:0000313" key="2">
    <source>
        <dbReference type="Proteomes" id="UP001195483"/>
    </source>
</evidence>
<gene>
    <name evidence="1" type="ORF">CHS0354_011825</name>
</gene>